<proteinExistence type="predicted"/>
<gene>
    <name evidence="4" type="ORF">LCGC14_2139840</name>
</gene>
<keyword evidence="1" id="KW-0808">Transferase</keyword>
<dbReference type="EMBL" id="LAZR01027038">
    <property type="protein sequence ID" value="KKL66950.1"/>
    <property type="molecule type" value="Genomic_DNA"/>
</dbReference>
<name>A0A0F9GBV5_9ZZZZ</name>
<dbReference type="InterPro" id="IPR014729">
    <property type="entry name" value="Rossmann-like_a/b/a_fold"/>
</dbReference>
<dbReference type="PANTHER" id="PTHR43793:SF1">
    <property type="entry name" value="FAD SYNTHASE"/>
    <property type="match status" value="1"/>
</dbReference>
<evidence type="ECO:0000256" key="1">
    <source>
        <dbReference type="ARBA" id="ARBA00022679"/>
    </source>
</evidence>
<dbReference type="PANTHER" id="PTHR43793">
    <property type="entry name" value="FAD SYNTHASE"/>
    <property type="match status" value="1"/>
</dbReference>
<dbReference type="AlphaFoldDB" id="A0A0F9GBV5"/>
<dbReference type="GO" id="GO:0016779">
    <property type="term" value="F:nucleotidyltransferase activity"/>
    <property type="evidence" value="ECO:0007669"/>
    <property type="project" value="UniProtKB-KW"/>
</dbReference>
<evidence type="ECO:0000259" key="3">
    <source>
        <dbReference type="Pfam" id="PF01467"/>
    </source>
</evidence>
<feature type="domain" description="Cytidyltransferase-like" evidence="3">
    <location>
        <begin position="11"/>
        <end position="88"/>
    </location>
</feature>
<dbReference type="InterPro" id="IPR050385">
    <property type="entry name" value="Archaeal_FAD_synthase"/>
</dbReference>
<protein>
    <recommendedName>
        <fullName evidence="3">Cytidyltransferase-like domain-containing protein</fullName>
    </recommendedName>
</protein>
<reference evidence="4" key="1">
    <citation type="journal article" date="2015" name="Nature">
        <title>Complex archaea that bridge the gap between prokaryotes and eukaryotes.</title>
        <authorList>
            <person name="Spang A."/>
            <person name="Saw J.H."/>
            <person name="Jorgensen S.L."/>
            <person name="Zaremba-Niedzwiedzka K."/>
            <person name="Martijn J."/>
            <person name="Lind A.E."/>
            <person name="van Eijk R."/>
            <person name="Schleper C."/>
            <person name="Guy L."/>
            <person name="Ettema T.J."/>
        </authorList>
    </citation>
    <scope>NUCLEOTIDE SEQUENCE</scope>
</reference>
<dbReference type="NCBIfam" id="TIGR00125">
    <property type="entry name" value="cyt_tran_rel"/>
    <property type="match status" value="1"/>
</dbReference>
<accession>A0A0F9GBV5</accession>
<dbReference type="Pfam" id="PF01467">
    <property type="entry name" value="CTP_transf_like"/>
    <property type="match status" value="1"/>
</dbReference>
<dbReference type="InterPro" id="IPR004821">
    <property type="entry name" value="Cyt_trans-like"/>
</dbReference>
<organism evidence="4">
    <name type="scientific">marine sediment metagenome</name>
    <dbReference type="NCBI Taxonomy" id="412755"/>
    <lineage>
        <taxon>unclassified sequences</taxon>
        <taxon>metagenomes</taxon>
        <taxon>ecological metagenomes</taxon>
    </lineage>
</organism>
<dbReference type="SUPFAM" id="SSF52374">
    <property type="entry name" value="Nucleotidylyl transferase"/>
    <property type="match status" value="1"/>
</dbReference>
<sequence length="116" mass="13179">MIIGYAYVVADLFHVGHLLHLQNCKRMCDTLFVGVLTDEATMEKKSKPIIPFYERMHIVSALRCVDASVAQETYLPEDNVNSIKPDILFESNSHPNPYVNPFGRTIGMPYYPEQSS</sequence>
<evidence type="ECO:0000313" key="4">
    <source>
        <dbReference type="EMBL" id="KKL66950.1"/>
    </source>
</evidence>
<keyword evidence="2" id="KW-0548">Nucleotidyltransferase</keyword>
<evidence type="ECO:0000256" key="2">
    <source>
        <dbReference type="ARBA" id="ARBA00022695"/>
    </source>
</evidence>
<feature type="non-terminal residue" evidence="4">
    <location>
        <position position="116"/>
    </location>
</feature>
<comment type="caution">
    <text evidence="4">The sequence shown here is derived from an EMBL/GenBank/DDBJ whole genome shotgun (WGS) entry which is preliminary data.</text>
</comment>
<dbReference type="Gene3D" id="3.40.50.620">
    <property type="entry name" value="HUPs"/>
    <property type="match status" value="1"/>
</dbReference>